<dbReference type="GeneID" id="98667145"/>
<gene>
    <name evidence="1" type="ORF">SAMN04488138_1112</name>
</gene>
<dbReference type="RefSeq" id="WP_139222500.1">
    <property type="nucleotide sequence ID" value="NZ_FORY01000011.1"/>
</dbReference>
<reference evidence="1 2" key="1">
    <citation type="submission" date="2016-10" db="EMBL/GenBank/DDBJ databases">
        <authorList>
            <person name="de Groot N.N."/>
        </authorList>
    </citation>
    <scope>NUCLEOTIDE SEQUENCE [LARGE SCALE GENOMIC DNA]</scope>
    <source>
        <strain evidence="1 2">CGMCC 1.8891</strain>
    </source>
</reference>
<dbReference type="EMBL" id="FORY01000011">
    <property type="protein sequence ID" value="SFJ80729.1"/>
    <property type="molecule type" value="Genomic_DNA"/>
</dbReference>
<name>A0A1I3UDK2_9RHOB</name>
<protein>
    <submittedName>
        <fullName evidence="1">Uncharacterized protein</fullName>
    </submittedName>
</protein>
<evidence type="ECO:0000313" key="1">
    <source>
        <dbReference type="EMBL" id="SFJ80729.1"/>
    </source>
</evidence>
<accession>A0A1I3UDK2</accession>
<keyword evidence="2" id="KW-1185">Reference proteome</keyword>
<dbReference type="AlphaFoldDB" id="A0A1I3UDK2"/>
<evidence type="ECO:0000313" key="2">
    <source>
        <dbReference type="Proteomes" id="UP000183299"/>
    </source>
</evidence>
<proteinExistence type="predicted"/>
<dbReference type="Proteomes" id="UP000183299">
    <property type="component" value="Unassembled WGS sequence"/>
</dbReference>
<sequence>MATILKRLTGNNPASEGLPSIVPSDNEISIFNTSSLVRWFRAENDFNPAEGWTCIKSGLQLTPLRTPYLPTKTELSAYNNKPALVFGSGSTNGGMTAANALPLSSRTFVIIGRSGEDDNAYLIGDGKTGGGSVINQLSSREINGTTEGLSGVAGSIGKSYSAGPSIIIFSYSAELQQNNMRIDRGVADESSTPGTITATPTDANLTVGARGLAGTFNVDYNGTLDGGDIAEVLVFSEALYLNPTLLAKVEQYLGDKYGIPPV</sequence>
<organism evidence="1 2">
    <name type="scientific">Celeribacter halophilus</name>
    <dbReference type="NCBI Taxonomy" id="576117"/>
    <lineage>
        <taxon>Bacteria</taxon>
        <taxon>Pseudomonadati</taxon>
        <taxon>Pseudomonadota</taxon>
        <taxon>Alphaproteobacteria</taxon>
        <taxon>Rhodobacterales</taxon>
        <taxon>Roseobacteraceae</taxon>
        <taxon>Celeribacter</taxon>
    </lineage>
</organism>